<keyword evidence="2" id="KW-0902">Two-component regulatory system</keyword>
<name>I3XW45_SULBS</name>
<dbReference type="RefSeq" id="WP_014769049.1">
    <property type="nucleotide sequence ID" value="NC_018002.1"/>
</dbReference>
<reference evidence="10 11" key="1">
    <citation type="submission" date="2012-06" db="EMBL/GenBank/DDBJ databases">
        <title>Complete sequence of Sulfurospirillum barnesii SES-3.</title>
        <authorList>
            <consortium name="US DOE Joint Genome Institute"/>
            <person name="Lucas S."/>
            <person name="Han J."/>
            <person name="Lapidus A."/>
            <person name="Cheng J.-F."/>
            <person name="Goodwin L."/>
            <person name="Pitluck S."/>
            <person name="Peters L."/>
            <person name="Ovchinnikova G."/>
            <person name="Lu M."/>
            <person name="Detter J.C."/>
            <person name="Han C."/>
            <person name="Tapia R."/>
            <person name="Land M."/>
            <person name="Hauser L."/>
            <person name="Kyrpides N."/>
            <person name="Ivanova N."/>
            <person name="Pagani I."/>
            <person name="Stolz J."/>
            <person name="Arkin A."/>
            <person name="Dehal P."/>
            <person name="Oremland R."/>
            <person name="Saltikov C."/>
            <person name="Basu P."/>
            <person name="Hollibaugh J."/>
            <person name="Newman D."/>
            <person name="Stolyar S."/>
            <person name="Hazen T."/>
            <person name="Woyke T."/>
        </authorList>
    </citation>
    <scope>NUCLEOTIDE SEQUENCE [LARGE SCALE GENOMIC DNA]</scope>
    <source>
        <strain evidence="11">ATCC 700032 / DSM 10660 / SES-3</strain>
    </source>
</reference>
<evidence type="ECO:0000256" key="6">
    <source>
        <dbReference type="PROSITE-ProRule" id="PRU00169"/>
    </source>
</evidence>
<dbReference type="InterPro" id="IPR001867">
    <property type="entry name" value="OmpR/PhoB-type_DNA-bd"/>
</dbReference>
<dbReference type="PANTHER" id="PTHR48111">
    <property type="entry name" value="REGULATOR OF RPOS"/>
    <property type="match status" value="1"/>
</dbReference>
<dbReference type="SMART" id="SM00448">
    <property type="entry name" value="REC"/>
    <property type="match status" value="1"/>
</dbReference>
<organism evidence="10 11">
    <name type="scientific">Sulfurospirillum barnesii (strain ATCC 700032 / DSM 10660 / SES-3)</name>
    <dbReference type="NCBI Taxonomy" id="760154"/>
    <lineage>
        <taxon>Bacteria</taxon>
        <taxon>Pseudomonadati</taxon>
        <taxon>Campylobacterota</taxon>
        <taxon>Epsilonproteobacteria</taxon>
        <taxon>Campylobacterales</taxon>
        <taxon>Sulfurospirillaceae</taxon>
        <taxon>Sulfurospirillum</taxon>
    </lineage>
</organism>
<keyword evidence="3" id="KW-0805">Transcription regulation</keyword>
<sequence length="225" mass="26327">MIYTLKEKHILFLEDNEEFAQNFMALLELFVHKIFHCNTLEIAYNTLQTQKIDIIISDIKVHHENALSFIETVRHTNTTIPIIVLSGNKNEEFLLRAIPLNLMAYLLKPVKYKELIETLNRCSISLSASNHLVLKNGYAFDKHNRILFTNEGYKIDLNKKETAFVELLIEHQNRVVSKTMMYETLWNFDDVSEQALLNFVMRFRKKVGKQFIQTVNEAGYRLGLS</sequence>
<gene>
    <name evidence="10" type="ordered locus">Sulba_0868</name>
</gene>
<dbReference type="GO" id="GO:0000976">
    <property type="term" value="F:transcription cis-regulatory region binding"/>
    <property type="evidence" value="ECO:0007669"/>
    <property type="project" value="TreeGrafter"/>
</dbReference>
<dbReference type="SUPFAM" id="SSF52172">
    <property type="entry name" value="CheY-like"/>
    <property type="match status" value="1"/>
</dbReference>
<dbReference type="PROSITE" id="PS51755">
    <property type="entry name" value="OMPR_PHOB"/>
    <property type="match status" value="1"/>
</dbReference>
<dbReference type="InterPro" id="IPR001789">
    <property type="entry name" value="Sig_transdc_resp-reg_receiver"/>
</dbReference>
<dbReference type="HOGENOM" id="CLU_000445_30_3_7"/>
<dbReference type="PATRIC" id="fig|760154.4.peg.870"/>
<dbReference type="GO" id="GO:0032993">
    <property type="term" value="C:protein-DNA complex"/>
    <property type="evidence" value="ECO:0007669"/>
    <property type="project" value="TreeGrafter"/>
</dbReference>
<evidence type="ECO:0000256" key="4">
    <source>
        <dbReference type="ARBA" id="ARBA00023125"/>
    </source>
</evidence>
<dbReference type="OrthoDB" id="5346613at2"/>
<evidence type="ECO:0000256" key="2">
    <source>
        <dbReference type="ARBA" id="ARBA00023012"/>
    </source>
</evidence>
<dbReference type="SMART" id="SM00862">
    <property type="entry name" value="Trans_reg_C"/>
    <property type="match status" value="1"/>
</dbReference>
<dbReference type="InterPro" id="IPR036388">
    <property type="entry name" value="WH-like_DNA-bd_sf"/>
</dbReference>
<dbReference type="Proteomes" id="UP000006176">
    <property type="component" value="Chromosome"/>
</dbReference>
<protein>
    <submittedName>
        <fullName evidence="10">Response regulator with CheY-like receiver domain and winged-helix DNA-binding domain</fullName>
    </submittedName>
</protein>
<dbReference type="eggNOG" id="COG0745">
    <property type="taxonomic scope" value="Bacteria"/>
</dbReference>
<dbReference type="PANTHER" id="PTHR48111:SF1">
    <property type="entry name" value="TWO-COMPONENT RESPONSE REGULATOR ORR33"/>
    <property type="match status" value="1"/>
</dbReference>
<dbReference type="InterPro" id="IPR039420">
    <property type="entry name" value="WalR-like"/>
</dbReference>
<keyword evidence="1 6" id="KW-0597">Phosphoprotein</keyword>
<keyword evidence="5" id="KW-0804">Transcription</keyword>
<evidence type="ECO:0000259" key="9">
    <source>
        <dbReference type="PROSITE" id="PS51755"/>
    </source>
</evidence>
<keyword evidence="4 7" id="KW-0238">DNA-binding</keyword>
<dbReference type="GO" id="GO:0006355">
    <property type="term" value="P:regulation of DNA-templated transcription"/>
    <property type="evidence" value="ECO:0007669"/>
    <property type="project" value="InterPro"/>
</dbReference>
<dbReference type="AlphaFoldDB" id="I3XW45"/>
<evidence type="ECO:0000256" key="1">
    <source>
        <dbReference type="ARBA" id="ARBA00022553"/>
    </source>
</evidence>
<evidence type="ECO:0000313" key="10">
    <source>
        <dbReference type="EMBL" id="AFL68169.1"/>
    </source>
</evidence>
<dbReference type="CDD" id="cd00383">
    <property type="entry name" value="trans_reg_C"/>
    <property type="match status" value="1"/>
</dbReference>
<evidence type="ECO:0000256" key="7">
    <source>
        <dbReference type="PROSITE-ProRule" id="PRU01091"/>
    </source>
</evidence>
<dbReference type="Pfam" id="PF00486">
    <property type="entry name" value="Trans_reg_C"/>
    <property type="match status" value="1"/>
</dbReference>
<accession>I3XW45</accession>
<feature type="domain" description="OmpR/PhoB-type" evidence="9">
    <location>
        <begin position="129"/>
        <end position="224"/>
    </location>
</feature>
<dbReference type="GO" id="GO:0005829">
    <property type="term" value="C:cytosol"/>
    <property type="evidence" value="ECO:0007669"/>
    <property type="project" value="TreeGrafter"/>
</dbReference>
<dbReference type="STRING" id="760154.Sulba_0868"/>
<feature type="modified residue" description="4-aspartylphosphate" evidence="6">
    <location>
        <position position="58"/>
    </location>
</feature>
<keyword evidence="11" id="KW-1185">Reference proteome</keyword>
<evidence type="ECO:0000256" key="3">
    <source>
        <dbReference type="ARBA" id="ARBA00023015"/>
    </source>
</evidence>
<proteinExistence type="predicted"/>
<evidence type="ECO:0000313" key="11">
    <source>
        <dbReference type="Proteomes" id="UP000006176"/>
    </source>
</evidence>
<dbReference type="EMBL" id="CP003333">
    <property type="protein sequence ID" value="AFL68169.1"/>
    <property type="molecule type" value="Genomic_DNA"/>
</dbReference>
<dbReference type="InterPro" id="IPR011006">
    <property type="entry name" value="CheY-like_superfamily"/>
</dbReference>
<dbReference type="Pfam" id="PF00072">
    <property type="entry name" value="Response_reg"/>
    <property type="match status" value="1"/>
</dbReference>
<dbReference type="Gene3D" id="3.40.50.2300">
    <property type="match status" value="1"/>
</dbReference>
<feature type="domain" description="Response regulatory" evidence="8">
    <location>
        <begin position="9"/>
        <end position="123"/>
    </location>
</feature>
<dbReference type="GO" id="GO:0000156">
    <property type="term" value="F:phosphorelay response regulator activity"/>
    <property type="evidence" value="ECO:0007669"/>
    <property type="project" value="TreeGrafter"/>
</dbReference>
<feature type="DNA-binding region" description="OmpR/PhoB-type" evidence="7">
    <location>
        <begin position="129"/>
        <end position="224"/>
    </location>
</feature>
<evidence type="ECO:0000259" key="8">
    <source>
        <dbReference type="PROSITE" id="PS50110"/>
    </source>
</evidence>
<dbReference type="PROSITE" id="PS50110">
    <property type="entry name" value="RESPONSE_REGULATORY"/>
    <property type="match status" value="1"/>
</dbReference>
<dbReference type="Gene3D" id="1.10.10.10">
    <property type="entry name" value="Winged helix-like DNA-binding domain superfamily/Winged helix DNA-binding domain"/>
    <property type="match status" value="1"/>
</dbReference>
<evidence type="ECO:0000256" key="5">
    <source>
        <dbReference type="ARBA" id="ARBA00023163"/>
    </source>
</evidence>
<dbReference type="KEGG" id="sba:Sulba_0868"/>